<evidence type="ECO:0000313" key="3">
    <source>
        <dbReference type="EMBL" id="AFK03100.1"/>
    </source>
</evidence>
<proteinExistence type="predicted"/>
<dbReference type="EMBL" id="CP002961">
    <property type="protein sequence ID" value="AFK03100.1"/>
    <property type="molecule type" value="Genomic_DNA"/>
</dbReference>
<evidence type="ECO:0000313" key="4">
    <source>
        <dbReference type="Proteomes" id="UP000002875"/>
    </source>
</evidence>
<protein>
    <recommendedName>
        <fullName evidence="2">ATPase AAA-type core domain-containing protein</fullName>
    </recommendedName>
</protein>
<accession>A0ABM5N131</accession>
<dbReference type="RefSeq" id="WP_015028798.1">
    <property type="nucleotide sequence ID" value="NC_018748.1"/>
</dbReference>
<gene>
    <name evidence="3" type="ordered locus">Emtol_1960</name>
</gene>
<sequence>MRITRLEAKGIGPFEDLNIEFKPKPAGMENKAEIHILTGENGTGKSTILMLLSCYADKTNDNLILSRFRSKKIVQSVLDEGLISRFDIYSDEAERFQSFFIYSNQNISTVNYDFTKKVDRIILNKEINARYLFFAYSGNRELETKNEIKIAEINESPIFDTLNFRKKINFDTILNWIATNKAKEAFALLKNNNSSAQKYENSLKKIEDSISNITQKAVEFDIEDQPFRVFLKIANKSLDFNILPDGLKSIISWLSDLLMRLDRIDWADKSKSILEQNFILFLDEIEVHLHPSWQRKILPVVQDLFPNAQIFISTHSPFVVGSVDGARVYKFKLDENNNSVLDSEYWTEDGNSYDRILEEIFDIKERFGVGVQKQLDEFKEYKIQILKGKTIDEEAFMKLANEIAKQSIELNGIISFELRQLKRNTTQKLETA</sequence>
<dbReference type="SUPFAM" id="SSF52540">
    <property type="entry name" value="P-loop containing nucleoside triphosphate hydrolases"/>
    <property type="match status" value="1"/>
</dbReference>
<dbReference type="Gene3D" id="3.40.50.300">
    <property type="entry name" value="P-loop containing nucleotide triphosphate hydrolases"/>
    <property type="match status" value="1"/>
</dbReference>
<reference evidence="3 4" key="1">
    <citation type="submission" date="2011-07" db="EMBL/GenBank/DDBJ databases">
        <title>The complete genome of chromosome of Emticicia oligotrophica DSM 17448.</title>
        <authorList>
            <consortium name="US DOE Joint Genome Institute (JGI-PGF)"/>
            <person name="Lucas S."/>
            <person name="Han J."/>
            <person name="Lapidus A."/>
            <person name="Bruce D."/>
            <person name="Goodwin L."/>
            <person name="Pitluck S."/>
            <person name="Peters L."/>
            <person name="Kyrpides N."/>
            <person name="Mavromatis K."/>
            <person name="Ivanova N."/>
            <person name="Ovchinnikova G."/>
            <person name="Teshima H."/>
            <person name="Detter J.C."/>
            <person name="Tapia R."/>
            <person name="Han C."/>
            <person name="Land M."/>
            <person name="Hauser L."/>
            <person name="Markowitz V."/>
            <person name="Cheng J.-F."/>
            <person name="Hugenholtz P."/>
            <person name="Woyke T."/>
            <person name="Wu D."/>
            <person name="Tindall B."/>
            <person name="Pomrenke H."/>
            <person name="Brambilla E."/>
            <person name="Klenk H.-P."/>
            <person name="Eisen J.A."/>
        </authorList>
    </citation>
    <scope>NUCLEOTIDE SEQUENCE [LARGE SCALE GENOMIC DNA]</scope>
    <source>
        <strain evidence="3 4">DSM 17448</strain>
    </source>
</reference>
<dbReference type="InterPro" id="IPR003959">
    <property type="entry name" value="ATPase_AAA_core"/>
</dbReference>
<dbReference type="InterPro" id="IPR051396">
    <property type="entry name" value="Bact_Antivir_Def_Nuclease"/>
</dbReference>
<dbReference type="Proteomes" id="UP000002875">
    <property type="component" value="Chromosome"/>
</dbReference>
<organism evidence="3 4">
    <name type="scientific">Emticicia oligotrophica (strain DSM 17448 / CIP 109782 / MTCC 6937 / GPTSA100-15)</name>
    <dbReference type="NCBI Taxonomy" id="929562"/>
    <lineage>
        <taxon>Bacteria</taxon>
        <taxon>Pseudomonadati</taxon>
        <taxon>Bacteroidota</taxon>
        <taxon>Cytophagia</taxon>
        <taxon>Cytophagales</taxon>
        <taxon>Leadbetterellaceae</taxon>
        <taxon>Emticicia</taxon>
    </lineage>
</organism>
<dbReference type="PANTHER" id="PTHR43581:SF4">
    <property type="entry name" value="ATP_GTP PHOSPHATASE"/>
    <property type="match status" value="1"/>
</dbReference>
<dbReference type="PANTHER" id="PTHR43581">
    <property type="entry name" value="ATP/GTP PHOSPHATASE"/>
    <property type="match status" value="1"/>
</dbReference>
<evidence type="ECO:0000256" key="1">
    <source>
        <dbReference type="SAM" id="Coils"/>
    </source>
</evidence>
<dbReference type="Pfam" id="PF13304">
    <property type="entry name" value="AAA_21"/>
    <property type="match status" value="1"/>
</dbReference>
<dbReference type="InterPro" id="IPR027417">
    <property type="entry name" value="P-loop_NTPase"/>
</dbReference>
<evidence type="ECO:0000259" key="2">
    <source>
        <dbReference type="Pfam" id="PF13304"/>
    </source>
</evidence>
<feature type="coiled-coil region" evidence="1">
    <location>
        <begin position="189"/>
        <end position="216"/>
    </location>
</feature>
<keyword evidence="4" id="KW-1185">Reference proteome</keyword>
<name>A0ABM5N131_EMTOG</name>
<feature type="domain" description="ATPase AAA-type core" evidence="2">
    <location>
        <begin position="34"/>
        <end position="320"/>
    </location>
</feature>
<keyword evidence="1" id="KW-0175">Coiled coil</keyword>